<dbReference type="AlphaFoldDB" id="A0A5U3PH91"/>
<evidence type="ECO:0000313" key="1">
    <source>
        <dbReference type="EMBL" id="EBP6233331.1"/>
    </source>
</evidence>
<accession>A0A5U3PH91</accession>
<reference evidence="1" key="1">
    <citation type="submission" date="2018-07" db="EMBL/GenBank/DDBJ databases">
        <authorList>
            <consortium name="GenomeTrakr network: Whole genome sequencing for foodborne pathogen traceback"/>
        </authorList>
    </citation>
    <scope>NUCLEOTIDE SEQUENCE</scope>
    <source>
        <strain evidence="1">CFSAN031258</strain>
    </source>
</reference>
<dbReference type="SUPFAM" id="SSF46785">
    <property type="entry name" value="Winged helix' DNA-binding domain"/>
    <property type="match status" value="1"/>
</dbReference>
<dbReference type="EMBL" id="AAGMIS010000106">
    <property type="protein sequence ID" value="EBP6233331.1"/>
    <property type="molecule type" value="Genomic_DNA"/>
</dbReference>
<proteinExistence type="predicted"/>
<dbReference type="InterPro" id="IPR011991">
    <property type="entry name" value="ArsR-like_HTH"/>
</dbReference>
<comment type="caution">
    <text evidence="1">The sequence shown here is derived from an EMBL/GenBank/DDBJ whole genome shotgun (WGS) entry which is preliminary data.</text>
</comment>
<protein>
    <submittedName>
        <fullName evidence="1">Winged helix-turn-helix transcriptional regulator</fullName>
    </submittedName>
</protein>
<sequence length="234" mass="26843">MKPWVKFPSKFVLDGRLKELLWTDDKVGKPSHKVAALKLYIALSMRAESKEAFCHYIDTYITYYSAQATYEELSELTALSRSSISSGIDILERLGLLSVDKVRRKNIYRFPGFDGSKDWCKMPCRALLSRDGKRIEAFHKLKLRSKIELYALKMFIYLCAVRDNHSHYTSASFERINLQTSIPEADIPRTHAYLSGIGLIALVEKRKDGFGGMKKNPPNSYFVTGHNDFFIGKR</sequence>
<organism evidence="1">
    <name type="scientific">Salmonella enterica</name>
    <name type="common">Salmonella choleraesuis</name>
    <dbReference type="NCBI Taxonomy" id="28901"/>
    <lineage>
        <taxon>Bacteria</taxon>
        <taxon>Pseudomonadati</taxon>
        <taxon>Pseudomonadota</taxon>
        <taxon>Gammaproteobacteria</taxon>
        <taxon>Enterobacterales</taxon>
        <taxon>Enterobacteriaceae</taxon>
        <taxon>Salmonella</taxon>
    </lineage>
</organism>
<dbReference type="CDD" id="cd00090">
    <property type="entry name" value="HTH_ARSR"/>
    <property type="match status" value="1"/>
</dbReference>
<gene>
    <name evidence="1" type="ORF">ABD32_24320</name>
</gene>
<dbReference type="GO" id="GO:0006355">
    <property type="term" value="P:regulation of DNA-templated transcription"/>
    <property type="evidence" value="ECO:0007669"/>
    <property type="project" value="UniProtKB-ARBA"/>
</dbReference>
<name>A0A5U3PH91_SALER</name>
<dbReference type="RefSeq" id="WP_021538977.1">
    <property type="nucleotide sequence ID" value="NZ_CP093389.1"/>
</dbReference>
<dbReference type="InterPro" id="IPR036390">
    <property type="entry name" value="WH_DNA-bd_sf"/>
</dbReference>